<dbReference type="InterPro" id="IPR002347">
    <property type="entry name" value="SDR_fam"/>
</dbReference>
<dbReference type="Proteomes" id="UP000291343">
    <property type="component" value="Unassembled WGS sequence"/>
</dbReference>
<dbReference type="PRINTS" id="PR00081">
    <property type="entry name" value="GDHRDH"/>
</dbReference>
<dbReference type="FunCoup" id="A0A482WV17">
    <property type="interactions" value="199"/>
</dbReference>
<dbReference type="AlphaFoldDB" id="A0A482WV17"/>
<evidence type="ECO:0008006" key="6">
    <source>
        <dbReference type="Google" id="ProtNLM"/>
    </source>
</evidence>
<dbReference type="PRINTS" id="PR00080">
    <property type="entry name" value="SDRFAMILY"/>
</dbReference>
<evidence type="ECO:0000256" key="1">
    <source>
        <dbReference type="ARBA" id="ARBA00006484"/>
    </source>
</evidence>
<evidence type="ECO:0000313" key="4">
    <source>
        <dbReference type="EMBL" id="RZF37001.1"/>
    </source>
</evidence>
<dbReference type="PANTHER" id="PTHR43115">
    <property type="entry name" value="DEHYDROGENASE/REDUCTASE SDR FAMILY MEMBER 11"/>
    <property type="match status" value="1"/>
</dbReference>
<accession>A0A482WV17</accession>
<dbReference type="FunFam" id="3.40.50.720:FF:000047">
    <property type="entry name" value="NADP-dependent L-serine/L-allo-threonine dehydrogenase"/>
    <property type="match status" value="1"/>
</dbReference>
<sequence>MDRWSGRVAVVTGASSGIGEAIAEQLVECGMIVVALARREDRLKQLEQKLKGKKGRLHPLKTDITKMEDIQAALEWIDDKLGAIHVLINNAGIFINKKFQECEMEEILKLFTVNVLSLGKLTKEVISSMERHKIELGHIFNISSIAGKISHPFPQSLYYFASKRAVDAISEGLRMEIAVAKSKIKVSNVSPGLVMTELIENAGFEHLTSETPRLYPKDVAEGVVFALSTPPHMVVTELTLQPLGESIYSFARH</sequence>
<keyword evidence="5" id="KW-1185">Reference proteome</keyword>
<dbReference type="SUPFAM" id="SSF51735">
    <property type="entry name" value="NAD(P)-binding Rossmann-fold domains"/>
    <property type="match status" value="1"/>
</dbReference>
<protein>
    <recommendedName>
        <fullName evidence="6">Farnesol dehydrogenase-like</fullName>
    </recommendedName>
</protein>
<proteinExistence type="inferred from homology"/>
<dbReference type="Gene3D" id="3.40.50.720">
    <property type="entry name" value="NAD(P)-binding Rossmann-like Domain"/>
    <property type="match status" value="1"/>
</dbReference>
<evidence type="ECO:0000256" key="3">
    <source>
        <dbReference type="RuleBase" id="RU000363"/>
    </source>
</evidence>
<comment type="caution">
    <text evidence="4">The sequence shown here is derived from an EMBL/GenBank/DDBJ whole genome shotgun (WGS) entry which is preliminary data.</text>
</comment>
<organism evidence="4 5">
    <name type="scientific">Laodelphax striatellus</name>
    <name type="common">Small brown planthopper</name>
    <name type="synonym">Delphax striatella</name>
    <dbReference type="NCBI Taxonomy" id="195883"/>
    <lineage>
        <taxon>Eukaryota</taxon>
        <taxon>Metazoa</taxon>
        <taxon>Ecdysozoa</taxon>
        <taxon>Arthropoda</taxon>
        <taxon>Hexapoda</taxon>
        <taxon>Insecta</taxon>
        <taxon>Pterygota</taxon>
        <taxon>Neoptera</taxon>
        <taxon>Paraneoptera</taxon>
        <taxon>Hemiptera</taxon>
        <taxon>Auchenorrhyncha</taxon>
        <taxon>Fulgoroidea</taxon>
        <taxon>Delphacidae</taxon>
        <taxon>Criomorphinae</taxon>
        <taxon>Laodelphax</taxon>
    </lineage>
</organism>
<keyword evidence="2" id="KW-0560">Oxidoreductase</keyword>
<dbReference type="PANTHER" id="PTHR43115:SF4">
    <property type="entry name" value="DEHYDROGENASE_REDUCTASE SDR FAMILY MEMBER 11"/>
    <property type="match status" value="1"/>
</dbReference>
<comment type="similarity">
    <text evidence="1 3">Belongs to the short-chain dehydrogenases/reductases (SDR) family.</text>
</comment>
<dbReference type="STRING" id="195883.A0A482WV17"/>
<dbReference type="GO" id="GO:0016616">
    <property type="term" value="F:oxidoreductase activity, acting on the CH-OH group of donors, NAD or NADP as acceptor"/>
    <property type="evidence" value="ECO:0007669"/>
    <property type="project" value="UniProtKB-ARBA"/>
</dbReference>
<reference evidence="4 5" key="1">
    <citation type="journal article" date="2017" name="Gigascience">
        <title>Genome sequence of the small brown planthopper, Laodelphax striatellus.</title>
        <authorList>
            <person name="Zhu J."/>
            <person name="Jiang F."/>
            <person name="Wang X."/>
            <person name="Yang P."/>
            <person name="Bao Y."/>
            <person name="Zhao W."/>
            <person name="Wang W."/>
            <person name="Lu H."/>
            <person name="Wang Q."/>
            <person name="Cui N."/>
            <person name="Li J."/>
            <person name="Chen X."/>
            <person name="Luo L."/>
            <person name="Yu J."/>
            <person name="Kang L."/>
            <person name="Cui F."/>
        </authorList>
    </citation>
    <scope>NUCLEOTIDE SEQUENCE [LARGE SCALE GENOMIC DNA]</scope>
    <source>
        <strain evidence="4">Lst14</strain>
    </source>
</reference>
<dbReference type="InParanoid" id="A0A482WV17"/>
<evidence type="ECO:0000313" key="5">
    <source>
        <dbReference type="Proteomes" id="UP000291343"/>
    </source>
</evidence>
<dbReference type="SMR" id="A0A482WV17"/>
<gene>
    <name evidence="4" type="ORF">LSTR_LSTR004689</name>
</gene>
<dbReference type="OrthoDB" id="1933717at2759"/>
<evidence type="ECO:0000256" key="2">
    <source>
        <dbReference type="ARBA" id="ARBA00023002"/>
    </source>
</evidence>
<dbReference type="EMBL" id="QKKF02025464">
    <property type="protein sequence ID" value="RZF37001.1"/>
    <property type="molecule type" value="Genomic_DNA"/>
</dbReference>
<dbReference type="Pfam" id="PF00106">
    <property type="entry name" value="adh_short"/>
    <property type="match status" value="1"/>
</dbReference>
<name>A0A482WV17_LAOST</name>
<dbReference type="InterPro" id="IPR036291">
    <property type="entry name" value="NAD(P)-bd_dom_sf"/>
</dbReference>